<dbReference type="PANTHER" id="PTHR35936">
    <property type="entry name" value="MEMBRANE-BOUND LYTIC MUREIN TRANSGLYCOSYLASE F"/>
    <property type="match status" value="1"/>
</dbReference>
<evidence type="ECO:0000313" key="3">
    <source>
        <dbReference type="EMBL" id="RED53496.1"/>
    </source>
</evidence>
<dbReference type="InterPro" id="IPR001638">
    <property type="entry name" value="Solute-binding_3/MltF_N"/>
</dbReference>
<dbReference type="Gene3D" id="3.40.190.10">
    <property type="entry name" value="Periplasmic binding protein-like II"/>
    <property type="match status" value="2"/>
</dbReference>
<accession>A0A3D9HX69</accession>
<dbReference type="EMBL" id="QRDW01000001">
    <property type="protein sequence ID" value="RED53496.1"/>
    <property type="molecule type" value="Genomic_DNA"/>
</dbReference>
<dbReference type="Proteomes" id="UP000256845">
    <property type="component" value="Unassembled WGS sequence"/>
</dbReference>
<evidence type="ECO:0000313" key="4">
    <source>
        <dbReference type="Proteomes" id="UP000256845"/>
    </source>
</evidence>
<dbReference type="Pfam" id="PF00497">
    <property type="entry name" value="SBP_bac_3"/>
    <property type="match status" value="1"/>
</dbReference>
<dbReference type="SUPFAM" id="SSF53850">
    <property type="entry name" value="Periplasmic binding protein-like II"/>
    <property type="match status" value="1"/>
</dbReference>
<feature type="domain" description="Solute-binding protein family 3/N-terminal" evidence="2">
    <location>
        <begin position="35"/>
        <end position="260"/>
    </location>
</feature>
<evidence type="ECO:0000259" key="2">
    <source>
        <dbReference type="SMART" id="SM00062"/>
    </source>
</evidence>
<dbReference type="SMART" id="SM00062">
    <property type="entry name" value="PBPb"/>
    <property type="match status" value="1"/>
</dbReference>
<comment type="caution">
    <text evidence="3">The sequence shown here is derived from an EMBL/GenBank/DDBJ whole genome shotgun (WGS) entry which is preliminary data.</text>
</comment>
<sequence>MVGSGNECVMMDCMKTFLLFLAVWIGCMSPVSARLLLVTLDYPPYEYMEDGEARGLAVNVVREVFRRLDEDIEIQSFPWARSLKMVELGNADAIFTAYRTSEREAFLDYSSEVLMPQEVSLFVRNTSKIETYATLADLADQQFAARHGVSYGQAFDRAVTDGTIANIHRVSDGDTVIRLLMNGRADVVVFNRLGGIYRFRSLGVSDQVRELQPPLQSVPSYIAFSKKNRLANLRDRVDATLRAMKEDGTYQALTVYQLIQ</sequence>
<keyword evidence="4" id="KW-1185">Reference proteome</keyword>
<proteinExistence type="predicted"/>
<organism evidence="3 4">
    <name type="scientific">Aestuariispira insulae</name>
    <dbReference type="NCBI Taxonomy" id="1461337"/>
    <lineage>
        <taxon>Bacteria</taxon>
        <taxon>Pseudomonadati</taxon>
        <taxon>Pseudomonadota</taxon>
        <taxon>Alphaproteobacteria</taxon>
        <taxon>Rhodospirillales</taxon>
        <taxon>Kiloniellaceae</taxon>
        <taxon>Aestuariispira</taxon>
    </lineage>
</organism>
<evidence type="ECO:0000256" key="1">
    <source>
        <dbReference type="ARBA" id="ARBA00022729"/>
    </source>
</evidence>
<keyword evidence="1" id="KW-0732">Signal</keyword>
<dbReference type="AlphaFoldDB" id="A0A3D9HX69"/>
<name>A0A3D9HX69_9PROT</name>
<protein>
    <submittedName>
        <fullName evidence="3">Amino acid ABC transporter substrate-binding protein (PAAT family)</fullName>
    </submittedName>
</protein>
<reference evidence="3 4" key="1">
    <citation type="submission" date="2018-07" db="EMBL/GenBank/DDBJ databases">
        <title>Genomic Encyclopedia of Type Strains, Phase III (KMG-III): the genomes of soil and plant-associated and newly described type strains.</title>
        <authorList>
            <person name="Whitman W."/>
        </authorList>
    </citation>
    <scope>NUCLEOTIDE SEQUENCE [LARGE SCALE GENOMIC DNA]</scope>
    <source>
        <strain evidence="3 4">CECT 8488</strain>
    </source>
</reference>
<gene>
    <name evidence="3" type="ORF">DFP90_101286</name>
</gene>
<dbReference type="PANTHER" id="PTHR35936:SF25">
    <property type="entry name" value="ABC TRANSPORTER SUBSTRATE-BINDING PROTEIN"/>
    <property type="match status" value="1"/>
</dbReference>